<dbReference type="InterPro" id="IPR050161">
    <property type="entry name" value="Siro_Cobalamin_biosynth"/>
</dbReference>
<comment type="similarity">
    <text evidence="1">Belongs to the precorrin methyltransferase family.</text>
</comment>
<dbReference type="EMBL" id="QEXO01000001">
    <property type="protein sequence ID" value="PWE15820.1"/>
    <property type="molecule type" value="Genomic_DNA"/>
</dbReference>
<evidence type="ECO:0000256" key="8">
    <source>
        <dbReference type="ARBA" id="ARBA00025705"/>
    </source>
</evidence>
<dbReference type="PANTHER" id="PTHR45790">
    <property type="entry name" value="SIROHEME SYNTHASE-RELATED"/>
    <property type="match status" value="1"/>
</dbReference>
<dbReference type="InterPro" id="IPR000878">
    <property type="entry name" value="4pyrrol_Mease"/>
</dbReference>
<dbReference type="EC" id="2.1.1.107" evidence="2"/>
<evidence type="ECO:0000256" key="5">
    <source>
        <dbReference type="ARBA" id="ARBA00022679"/>
    </source>
</evidence>
<dbReference type="InterPro" id="IPR014776">
    <property type="entry name" value="4pyrrole_Mease_sub2"/>
</dbReference>
<dbReference type="FunFam" id="3.40.1010.10:FF:000001">
    <property type="entry name" value="Siroheme synthase"/>
    <property type="match status" value="1"/>
</dbReference>
<reference evidence="11 12" key="2">
    <citation type="submission" date="2018-05" db="EMBL/GenBank/DDBJ databases">
        <authorList>
            <person name="Lanie J.A."/>
            <person name="Ng W.-L."/>
            <person name="Kazmierczak K.M."/>
            <person name="Andrzejewski T.M."/>
            <person name="Davidsen T.M."/>
            <person name="Wayne K.J."/>
            <person name="Tettelin H."/>
            <person name="Glass J.I."/>
            <person name="Rusch D."/>
            <person name="Podicherti R."/>
            <person name="Tsui H.-C.T."/>
            <person name="Winkler M.E."/>
        </authorList>
    </citation>
    <scope>NUCLEOTIDE SEQUENCE [LARGE SCALE GENOMIC DNA]</scope>
    <source>
        <strain evidence="11 12">YBY</strain>
    </source>
</reference>
<dbReference type="AlphaFoldDB" id="A0A2U2BP97"/>
<dbReference type="SUPFAM" id="SSF53790">
    <property type="entry name" value="Tetrapyrrole methylase"/>
    <property type="match status" value="1"/>
</dbReference>
<evidence type="ECO:0000256" key="9">
    <source>
        <dbReference type="ARBA" id="ARBA00060548"/>
    </source>
</evidence>
<evidence type="ECO:0000256" key="1">
    <source>
        <dbReference type="ARBA" id="ARBA00005879"/>
    </source>
</evidence>
<dbReference type="UniPathway" id="UPA00262">
    <property type="reaction ID" value="UER00211"/>
</dbReference>
<dbReference type="STRING" id="511.UZ73_01525"/>
<dbReference type="PROSITE" id="PS00839">
    <property type="entry name" value="SUMT_1"/>
    <property type="match status" value="1"/>
</dbReference>
<dbReference type="Proteomes" id="UP000245216">
    <property type="component" value="Unassembled WGS sequence"/>
</dbReference>
<comment type="caution">
    <text evidence="11">The sequence shown here is derived from an EMBL/GenBank/DDBJ whole genome shotgun (WGS) entry which is preliminary data.</text>
</comment>
<dbReference type="CDD" id="cd11642">
    <property type="entry name" value="SUMT"/>
    <property type="match status" value="1"/>
</dbReference>
<evidence type="ECO:0000256" key="6">
    <source>
        <dbReference type="ARBA" id="ARBA00022691"/>
    </source>
</evidence>
<evidence type="ECO:0000256" key="2">
    <source>
        <dbReference type="ARBA" id="ARBA00012162"/>
    </source>
</evidence>
<reference evidence="11 12" key="1">
    <citation type="submission" date="2018-05" db="EMBL/GenBank/DDBJ databases">
        <title>Genome Sequence of an Efficient Indole-Degrading Bacterium, Alcaligenes sp.YBY.</title>
        <authorList>
            <person name="Yang B."/>
        </authorList>
    </citation>
    <scope>NUCLEOTIDE SEQUENCE [LARGE SCALE GENOMIC DNA]</scope>
    <source>
        <strain evidence="11 12">YBY</strain>
    </source>
</reference>
<keyword evidence="4 11" id="KW-0489">Methyltransferase</keyword>
<dbReference type="InterPro" id="IPR003043">
    <property type="entry name" value="Uropor_MeTrfase_CS"/>
</dbReference>
<proteinExistence type="inferred from homology"/>
<keyword evidence="6" id="KW-0949">S-adenosyl-L-methionine</keyword>
<dbReference type="FunFam" id="3.30.950.10:FF:000001">
    <property type="entry name" value="Siroheme synthase"/>
    <property type="match status" value="1"/>
</dbReference>
<comment type="pathway">
    <text evidence="9">Cofactor biosynthesis; adenosylcobalamin biosynthesis; precorrin-2 from uroporphyrinogen III: step 1/1.</text>
</comment>
<dbReference type="PANTHER" id="PTHR45790:SF3">
    <property type="entry name" value="S-ADENOSYL-L-METHIONINE-DEPENDENT UROPORPHYRINOGEN III METHYLTRANSFERASE, CHLOROPLASTIC"/>
    <property type="match status" value="1"/>
</dbReference>
<dbReference type="GO" id="GO:0004851">
    <property type="term" value="F:uroporphyrin-III C-methyltransferase activity"/>
    <property type="evidence" value="ECO:0007669"/>
    <property type="project" value="UniProtKB-EC"/>
</dbReference>
<dbReference type="GO" id="GO:0009236">
    <property type="term" value="P:cobalamin biosynthetic process"/>
    <property type="evidence" value="ECO:0007669"/>
    <property type="project" value="UniProtKB-KW"/>
</dbReference>
<evidence type="ECO:0000256" key="4">
    <source>
        <dbReference type="ARBA" id="ARBA00022603"/>
    </source>
</evidence>
<feature type="domain" description="Tetrapyrrole methylase" evidence="10">
    <location>
        <begin position="4"/>
        <end position="215"/>
    </location>
</feature>
<keyword evidence="7" id="KW-0627">Porphyrin biosynthesis</keyword>
<dbReference type="NCBIfam" id="NF004790">
    <property type="entry name" value="PRK06136.1"/>
    <property type="match status" value="1"/>
</dbReference>
<dbReference type="InterPro" id="IPR014777">
    <property type="entry name" value="4pyrrole_Mease_sub1"/>
</dbReference>
<organism evidence="11 12">
    <name type="scientific">Alcaligenes faecalis</name>
    <dbReference type="NCBI Taxonomy" id="511"/>
    <lineage>
        <taxon>Bacteria</taxon>
        <taxon>Pseudomonadati</taxon>
        <taxon>Pseudomonadota</taxon>
        <taxon>Betaproteobacteria</taxon>
        <taxon>Burkholderiales</taxon>
        <taxon>Alcaligenaceae</taxon>
        <taxon>Alcaligenes</taxon>
    </lineage>
</organism>
<evidence type="ECO:0000256" key="3">
    <source>
        <dbReference type="ARBA" id="ARBA00022573"/>
    </source>
</evidence>
<name>A0A2U2BP97_ALCFA</name>
<accession>A0A2U2BP97</accession>
<dbReference type="Pfam" id="PF00590">
    <property type="entry name" value="TP_methylase"/>
    <property type="match status" value="1"/>
</dbReference>
<dbReference type="Gene3D" id="3.40.1010.10">
    <property type="entry name" value="Cobalt-precorrin-4 Transmethylase, Domain 1"/>
    <property type="match status" value="1"/>
</dbReference>
<dbReference type="InterPro" id="IPR006366">
    <property type="entry name" value="CobA/CysG_C"/>
</dbReference>
<keyword evidence="3" id="KW-0169">Cobalamin biosynthesis</keyword>
<evidence type="ECO:0000259" key="10">
    <source>
        <dbReference type="Pfam" id="PF00590"/>
    </source>
</evidence>
<dbReference type="Gene3D" id="3.30.950.10">
    <property type="entry name" value="Methyltransferase, Cobalt-precorrin-4 Transmethylase, Domain 2"/>
    <property type="match status" value="1"/>
</dbReference>
<protein>
    <recommendedName>
        <fullName evidence="2">uroporphyrinogen-III C-methyltransferase</fullName>
        <ecNumber evidence="2">2.1.1.107</ecNumber>
    </recommendedName>
</protein>
<evidence type="ECO:0000256" key="7">
    <source>
        <dbReference type="ARBA" id="ARBA00023244"/>
    </source>
</evidence>
<dbReference type="RefSeq" id="WP_109088408.1">
    <property type="nucleotide sequence ID" value="NZ_CP048039.1"/>
</dbReference>
<dbReference type="GO" id="GO:0032259">
    <property type="term" value="P:methylation"/>
    <property type="evidence" value="ECO:0007669"/>
    <property type="project" value="UniProtKB-KW"/>
</dbReference>
<keyword evidence="5 11" id="KW-0808">Transferase</keyword>
<evidence type="ECO:0000313" key="12">
    <source>
        <dbReference type="Proteomes" id="UP000245216"/>
    </source>
</evidence>
<gene>
    <name evidence="11" type="primary">cobA</name>
    <name evidence="11" type="ORF">DF183_03575</name>
</gene>
<dbReference type="NCBIfam" id="TIGR01469">
    <property type="entry name" value="cobA_cysG_Cterm"/>
    <property type="match status" value="1"/>
</dbReference>
<comment type="pathway">
    <text evidence="8">Porphyrin-containing compound metabolism; siroheme biosynthesis; precorrin-2 from uroporphyrinogen III: step 1/1.</text>
</comment>
<dbReference type="InterPro" id="IPR035996">
    <property type="entry name" value="4pyrrol_Methylase_sf"/>
</dbReference>
<sequence length="260" mass="27905">MHGKVYLVGAGPGDPELLTLRALYLLQHADAVVYDRLVSRAIMSCINPEATLHDVGKVAACKPSMQDDINDILLSLSRTHQHIVRLKGGDPFIFGRGGEEQLYLQQHGVQVEVVPGITAATGCAASLGIPLTHRGLASSVRFITGHLRDNQGLELNWASLSDPTCTLVFYMAMANCSHIAQALIQHGRSPHTPIALAQDATLKSQRWGLGTLQTLPQLAQTFSPPALLIIGQVVQLHPDYPQPIPNTQDALAPEPSGAAM</sequence>
<dbReference type="GO" id="GO:0019354">
    <property type="term" value="P:siroheme biosynthetic process"/>
    <property type="evidence" value="ECO:0007669"/>
    <property type="project" value="UniProtKB-UniPathway"/>
</dbReference>
<evidence type="ECO:0000313" key="11">
    <source>
        <dbReference type="EMBL" id="PWE15820.1"/>
    </source>
</evidence>